<proteinExistence type="inferred from homology"/>
<sequence length="182" mass="20584">MLKVQPLAIPEVLLLEPQIFRDQRGFFFESFNQRAFMAATGLEVNFVQDNHSASQQGVLRGLHYQHQQPQGKLIRVIEGEIFDVAVDLRQSSPTYGQWVGVWLNAETHHQLWIPAGFAHGFWVKSATAQVLYKATDYYNPGDEHTLLWNDPTVAVDWPLSGEPLLSAKDQQGKPFGCVPHFA</sequence>
<protein>
    <recommendedName>
        <fullName evidence="3">dTDP-4-dehydrorhamnose 3,5-epimerase</fullName>
        <ecNumber evidence="3">5.1.3.13</ecNumber>
    </recommendedName>
    <alternativeName>
        <fullName evidence="3">Thymidine diphospho-4-keto-rhamnose 3,5-epimerase</fullName>
    </alternativeName>
</protein>
<comment type="similarity">
    <text evidence="3">Belongs to the dTDP-4-dehydrorhamnose 3,5-epimerase family.</text>
</comment>
<dbReference type="GO" id="GO:0000271">
    <property type="term" value="P:polysaccharide biosynthetic process"/>
    <property type="evidence" value="ECO:0007669"/>
    <property type="project" value="TreeGrafter"/>
</dbReference>
<reference evidence="5" key="2">
    <citation type="journal article" date="2022" name="Front. Microbiol.">
        <title>Comparative Genomic Analysis Revealed Distinct Molecular Components and Organization of CO2-Concentrating Mechanism in Thermophilic Cyanobacteria.</title>
        <authorList>
            <person name="Tang J."/>
            <person name="Zhou H."/>
            <person name="Yao D."/>
            <person name="Riaz S."/>
            <person name="You D."/>
            <person name="Klepacz-Smolka A."/>
            <person name="Daroch M."/>
        </authorList>
    </citation>
    <scope>NUCLEOTIDE SEQUENCE [LARGE SCALE GENOMIC DNA]</scope>
    <source>
        <strain evidence="5">PCC 6715</strain>
    </source>
</reference>
<feature type="active site" description="Proton donor" evidence="1">
    <location>
        <position position="132"/>
    </location>
</feature>
<comment type="catalytic activity">
    <reaction evidence="3">
        <text>dTDP-4-dehydro-6-deoxy-alpha-D-glucose = dTDP-4-dehydro-beta-L-rhamnose</text>
        <dbReference type="Rhea" id="RHEA:16969"/>
        <dbReference type="ChEBI" id="CHEBI:57649"/>
        <dbReference type="ChEBI" id="CHEBI:62830"/>
        <dbReference type="EC" id="5.1.3.13"/>
    </reaction>
</comment>
<dbReference type="GO" id="GO:0005829">
    <property type="term" value="C:cytosol"/>
    <property type="evidence" value="ECO:0007669"/>
    <property type="project" value="TreeGrafter"/>
</dbReference>
<dbReference type="GO" id="GO:0019305">
    <property type="term" value="P:dTDP-rhamnose biosynthetic process"/>
    <property type="evidence" value="ECO:0007669"/>
    <property type="project" value="UniProtKB-UniRule"/>
</dbReference>
<dbReference type="Proteomes" id="UP000231057">
    <property type="component" value="Chromosome"/>
</dbReference>
<comment type="pathway">
    <text evidence="3">Carbohydrate biosynthesis; dTDP-L-rhamnose biosynthesis.</text>
</comment>
<comment type="subunit">
    <text evidence="3">Homodimer.</text>
</comment>
<dbReference type="RefSeq" id="WP_099797666.1">
    <property type="nucleotide sequence ID" value="NZ_CP018092.1"/>
</dbReference>
<evidence type="ECO:0000256" key="2">
    <source>
        <dbReference type="PIRSR" id="PIRSR600888-3"/>
    </source>
</evidence>
<organism evidence="4 5">
    <name type="scientific">Parathermosynechococcus lividus PCC 6715</name>
    <dbReference type="NCBI Taxonomy" id="1917166"/>
    <lineage>
        <taxon>Bacteria</taxon>
        <taxon>Bacillati</taxon>
        <taxon>Cyanobacteriota</taxon>
        <taxon>Cyanophyceae</taxon>
        <taxon>Acaryochloridales</taxon>
        <taxon>Thermosynechococcaceae</taxon>
        <taxon>Parathermosynechococcus</taxon>
    </lineage>
</organism>
<reference evidence="4 5" key="1">
    <citation type="submission" date="2016-11" db="EMBL/GenBank/DDBJ databases">
        <title>Complete genome sequence of thermophilic cyanobacteria strain Synechococcus sp. PCC6715.</title>
        <authorList>
            <person name="Tang J."/>
            <person name="Daroch M."/>
            <person name="Liang Y."/>
            <person name="Jiang D."/>
            <person name="Shah M."/>
        </authorList>
    </citation>
    <scope>NUCLEOTIDE SEQUENCE [LARGE SCALE GENOMIC DNA]</scope>
    <source>
        <strain evidence="4 5">PCC 6715</strain>
    </source>
</reference>
<gene>
    <name evidence="4" type="ORF">BRW62_00795</name>
</gene>
<dbReference type="OrthoDB" id="9800680at2"/>
<dbReference type="Gene3D" id="2.60.120.10">
    <property type="entry name" value="Jelly Rolls"/>
    <property type="match status" value="1"/>
</dbReference>
<evidence type="ECO:0000256" key="1">
    <source>
        <dbReference type="PIRSR" id="PIRSR600888-1"/>
    </source>
</evidence>
<evidence type="ECO:0000256" key="3">
    <source>
        <dbReference type="RuleBase" id="RU364069"/>
    </source>
</evidence>
<feature type="site" description="Participates in a stacking interaction with the thymidine ring of dTDP-4-oxo-6-deoxyglucose" evidence="2">
    <location>
        <position position="138"/>
    </location>
</feature>
<keyword evidence="5" id="KW-1185">Reference proteome</keyword>
<dbReference type="PANTHER" id="PTHR21047">
    <property type="entry name" value="DTDP-6-DEOXY-D-GLUCOSE-3,5 EPIMERASE"/>
    <property type="match status" value="1"/>
</dbReference>
<evidence type="ECO:0000313" key="5">
    <source>
        <dbReference type="Proteomes" id="UP000231057"/>
    </source>
</evidence>
<dbReference type="PANTHER" id="PTHR21047:SF2">
    <property type="entry name" value="THYMIDINE DIPHOSPHO-4-KETO-RHAMNOSE 3,5-EPIMERASE"/>
    <property type="match status" value="1"/>
</dbReference>
<dbReference type="Pfam" id="PF00908">
    <property type="entry name" value="dTDP_sugar_isom"/>
    <property type="match status" value="1"/>
</dbReference>
<dbReference type="EMBL" id="CP018092">
    <property type="protein sequence ID" value="ATS17524.1"/>
    <property type="molecule type" value="Genomic_DNA"/>
</dbReference>
<dbReference type="InterPro" id="IPR014710">
    <property type="entry name" value="RmlC-like_jellyroll"/>
</dbReference>
<keyword evidence="3" id="KW-0413">Isomerase</keyword>
<dbReference type="InterPro" id="IPR000888">
    <property type="entry name" value="RmlC-like"/>
</dbReference>
<dbReference type="KEGG" id="slw:BRW62_00795"/>
<dbReference type="GO" id="GO:0008830">
    <property type="term" value="F:dTDP-4-dehydrorhamnose 3,5-epimerase activity"/>
    <property type="evidence" value="ECO:0007669"/>
    <property type="project" value="UniProtKB-UniRule"/>
</dbReference>
<name>A0A2D2PZ48_PARLV</name>
<comment type="function">
    <text evidence="3">Catalyzes the epimerization of the C3' and C5'positions of dTDP-6-deoxy-D-xylo-4-hexulose, forming dTDP-6-deoxy-L-lyxo-4-hexulose.</text>
</comment>
<dbReference type="SUPFAM" id="SSF51182">
    <property type="entry name" value="RmlC-like cupins"/>
    <property type="match status" value="1"/>
</dbReference>
<dbReference type="UniPathway" id="UPA00124"/>
<dbReference type="EC" id="5.1.3.13" evidence="3"/>
<evidence type="ECO:0000313" key="4">
    <source>
        <dbReference type="EMBL" id="ATS17524.1"/>
    </source>
</evidence>
<dbReference type="InterPro" id="IPR011051">
    <property type="entry name" value="RmlC_Cupin_sf"/>
</dbReference>
<dbReference type="NCBIfam" id="TIGR01221">
    <property type="entry name" value="rmlC"/>
    <property type="match status" value="1"/>
</dbReference>
<accession>A0A2D2PZ48</accession>
<dbReference type="CDD" id="cd00438">
    <property type="entry name" value="cupin_RmlC"/>
    <property type="match status" value="1"/>
</dbReference>
<dbReference type="AlphaFoldDB" id="A0A2D2PZ48"/>
<feature type="active site" description="Proton acceptor" evidence="1">
    <location>
        <position position="63"/>
    </location>
</feature>